<accession>A0A5J6N397</accession>
<keyword evidence="6" id="KW-1185">Reference proteome</keyword>
<evidence type="ECO:0000259" key="4">
    <source>
        <dbReference type="PROSITE" id="PS50893"/>
    </source>
</evidence>
<dbReference type="Pfam" id="PF12399">
    <property type="entry name" value="BCA_ABC_TP_C"/>
    <property type="match status" value="1"/>
</dbReference>
<dbReference type="InterPro" id="IPR003593">
    <property type="entry name" value="AAA+_ATPase"/>
</dbReference>
<name>A0A5J6N397_9PROT</name>
<dbReference type="OrthoDB" id="9779872at2"/>
<dbReference type="EMBL" id="CP042582">
    <property type="protein sequence ID" value="QEX24251.1"/>
    <property type="molecule type" value="Genomic_DNA"/>
</dbReference>
<sequence length="248" mass="27615">MTADAMLDIRKLNKRFGGLAIFSDLNLTVGKGELRCIIGPNGAGKTTLFNLITGRLRSDSGEIRFEDRDICRLPVHEITRLGIGRKFQAPSVFEEMTVWDNLIVAGTGHRRARRLFTTRLESDLAERAERVLDSVRLAPRRDELAGSLSHGQKQWLEIGIVMLNDPRLVLLDEPTAGMTVAETAETADLIQEVFKDRTAIIIEHDISFVRRLDSRVTVLNRGGVMKEGSFEEVAADAAVRKAYLGEEA</sequence>
<keyword evidence="3 5" id="KW-0067">ATP-binding</keyword>
<reference evidence="5 6" key="1">
    <citation type="submission" date="2019-08" db="EMBL/GenBank/DDBJ databases">
        <title>Hyperibacter terrae gen. nov., sp. nov. and Hyperibacter viscosus sp. nov., two new members in the family Rhodospirillaceae isolated from the rhizosphere of Hypericum perforatum.</title>
        <authorList>
            <person name="Noviana Z."/>
        </authorList>
    </citation>
    <scope>NUCLEOTIDE SEQUENCE [LARGE SCALE GENOMIC DNA]</scope>
    <source>
        <strain evidence="5 6">R5959</strain>
    </source>
</reference>
<dbReference type="InterPro" id="IPR032823">
    <property type="entry name" value="BCA_ABC_TP_C"/>
</dbReference>
<dbReference type="Pfam" id="PF00005">
    <property type="entry name" value="ABC_tran"/>
    <property type="match status" value="1"/>
</dbReference>
<proteinExistence type="predicted"/>
<dbReference type="KEGG" id="hadh:FRZ61_41920"/>
<dbReference type="FunFam" id="3.40.50.300:FF:000421">
    <property type="entry name" value="Branched-chain amino acid ABC transporter ATP-binding protein"/>
    <property type="match status" value="1"/>
</dbReference>
<dbReference type="SMART" id="SM00382">
    <property type="entry name" value="AAA"/>
    <property type="match status" value="1"/>
</dbReference>
<dbReference type="Gene3D" id="3.40.50.300">
    <property type="entry name" value="P-loop containing nucleotide triphosphate hydrolases"/>
    <property type="match status" value="1"/>
</dbReference>
<evidence type="ECO:0000256" key="3">
    <source>
        <dbReference type="ARBA" id="ARBA00022840"/>
    </source>
</evidence>
<keyword evidence="1" id="KW-0813">Transport</keyword>
<dbReference type="PROSITE" id="PS50893">
    <property type="entry name" value="ABC_TRANSPORTER_2"/>
    <property type="match status" value="1"/>
</dbReference>
<gene>
    <name evidence="5" type="ORF">FRZ61_41920</name>
</gene>
<dbReference type="InterPro" id="IPR051120">
    <property type="entry name" value="ABC_AA/LPS_Transport"/>
</dbReference>
<dbReference type="PANTHER" id="PTHR45772">
    <property type="entry name" value="CONSERVED COMPONENT OF ABC TRANSPORTER FOR NATURAL AMINO ACIDS-RELATED"/>
    <property type="match status" value="1"/>
</dbReference>
<dbReference type="InterPro" id="IPR027417">
    <property type="entry name" value="P-loop_NTPase"/>
</dbReference>
<dbReference type="GO" id="GO:0005886">
    <property type="term" value="C:plasma membrane"/>
    <property type="evidence" value="ECO:0007669"/>
    <property type="project" value="TreeGrafter"/>
</dbReference>
<evidence type="ECO:0000313" key="6">
    <source>
        <dbReference type="Proteomes" id="UP000325797"/>
    </source>
</evidence>
<evidence type="ECO:0000256" key="1">
    <source>
        <dbReference type="ARBA" id="ARBA00022448"/>
    </source>
</evidence>
<evidence type="ECO:0000313" key="5">
    <source>
        <dbReference type="EMBL" id="QEX24251.1"/>
    </source>
</evidence>
<keyword evidence="2" id="KW-0547">Nucleotide-binding</keyword>
<evidence type="ECO:0000256" key="2">
    <source>
        <dbReference type="ARBA" id="ARBA00022741"/>
    </source>
</evidence>
<dbReference type="GO" id="GO:0005524">
    <property type="term" value="F:ATP binding"/>
    <property type="evidence" value="ECO:0007669"/>
    <property type="project" value="UniProtKB-KW"/>
</dbReference>
<dbReference type="PANTHER" id="PTHR45772:SF8">
    <property type="entry name" value="HIGH-AFFINITY BRANCHED-CHAIN AMINO ACID TRANSPORT ATP-BINDING PROTEIN"/>
    <property type="match status" value="1"/>
</dbReference>
<dbReference type="SUPFAM" id="SSF52540">
    <property type="entry name" value="P-loop containing nucleoside triphosphate hydrolases"/>
    <property type="match status" value="1"/>
</dbReference>
<organism evidence="5 6">
    <name type="scientific">Hypericibacter adhaerens</name>
    <dbReference type="NCBI Taxonomy" id="2602016"/>
    <lineage>
        <taxon>Bacteria</taxon>
        <taxon>Pseudomonadati</taxon>
        <taxon>Pseudomonadota</taxon>
        <taxon>Alphaproteobacteria</taxon>
        <taxon>Rhodospirillales</taxon>
        <taxon>Dongiaceae</taxon>
        <taxon>Hypericibacter</taxon>
    </lineage>
</organism>
<dbReference type="InterPro" id="IPR003439">
    <property type="entry name" value="ABC_transporter-like_ATP-bd"/>
</dbReference>
<dbReference type="AlphaFoldDB" id="A0A5J6N397"/>
<protein>
    <submittedName>
        <fullName evidence="5">ABC transporter ATP-binding protein</fullName>
    </submittedName>
</protein>
<feature type="domain" description="ABC transporter" evidence="4">
    <location>
        <begin position="7"/>
        <end position="246"/>
    </location>
</feature>
<dbReference type="GO" id="GO:0016887">
    <property type="term" value="F:ATP hydrolysis activity"/>
    <property type="evidence" value="ECO:0007669"/>
    <property type="project" value="InterPro"/>
</dbReference>
<dbReference type="RefSeq" id="WP_151119547.1">
    <property type="nucleotide sequence ID" value="NZ_CP042582.1"/>
</dbReference>
<dbReference type="CDD" id="cd03219">
    <property type="entry name" value="ABC_Mj1267_LivG_branched"/>
    <property type="match status" value="1"/>
</dbReference>
<dbReference type="Proteomes" id="UP000325797">
    <property type="component" value="Chromosome"/>
</dbReference>